<dbReference type="PANTHER" id="PTHR33116">
    <property type="entry name" value="REVERSE TRANSCRIPTASE ZINC-BINDING DOMAIN-CONTAINING PROTEIN-RELATED-RELATED"/>
    <property type="match status" value="1"/>
</dbReference>
<comment type="caution">
    <text evidence="1">The sequence shown here is derived from an EMBL/GenBank/DDBJ whole genome shotgun (WGS) entry which is preliminary data.</text>
</comment>
<dbReference type="AlphaFoldDB" id="A0AAD9ZR59"/>
<sequence length="281" mass="31690">MCRIKTTMICLIPKSFVAVRVTNYRLISLCNVVYKIVAKTMANRLRSVIGEVVSDNQSAFVPRRLILENSIIGFECMHALQSKKGKSGSSVCGSISSTRGLCQGDPLPAIRRIPDVYFKALGQLVNYEKSGMCVSRSVPQAEGAHLASLIGVCHVRCHERYLGLPSFARRNKRQLFKNIKDLVWDKIKGWRSSLLSVGGKEVLLKAILQAIPTYSMSLFQLSKSLIREIQRLCYRFWWGTSDFVRHIHWAFWMKLSKSKDDGGMGFRDLIAFNQALLAIQG</sequence>
<proteinExistence type="predicted"/>
<gene>
    <name evidence="1" type="ORF">Dsin_027977</name>
</gene>
<keyword evidence="2" id="KW-1185">Reference proteome</keyword>
<evidence type="ECO:0000313" key="1">
    <source>
        <dbReference type="EMBL" id="KAK3188416.1"/>
    </source>
</evidence>
<dbReference type="EMBL" id="JANJYJ010000009">
    <property type="protein sequence ID" value="KAK3188416.1"/>
    <property type="molecule type" value="Genomic_DNA"/>
</dbReference>
<protein>
    <recommendedName>
        <fullName evidence="3">Reverse transcriptase</fullName>
    </recommendedName>
</protein>
<reference evidence="1" key="1">
    <citation type="journal article" date="2023" name="Plant J.">
        <title>Genome sequences and population genomics provide insights into the demographic history, inbreeding, and mutation load of two 'living fossil' tree species of Dipteronia.</title>
        <authorList>
            <person name="Feng Y."/>
            <person name="Comes H.P."/>
            <person name="Chen J."/>
            <person name="Zhu S."/>
            <person name="Lu R."/>
            <person name="Zhang X."/>
            <person name="Li P."/>
            <person name="Qiu J."/>
            <person name="Olsen K.M."/>
            <person name="Qiu Y."/>
        </authorList>
    </citation>
    <scope>NUCLEOTIDE SEQUENCE</scope>
    <source>
        <strain evidence="1">NBL</strain>
    </source>
</reference>
<accession>A0AAD9ZR59</accession>
<name>A0AAD9ZR59_9ROSI</name>
<dbReference type="Proteomes" id="UP001281410">
    <property type="component" value="Unassembled WGS sequence"/>
</dbReference>
<evidence type="ECO:0000313" key="2">
    <source>
        <dbReference type="Proteomes" id="UP001281410"/>
    </source>
</evidence>
<dbReference type="PANTHER" id="PTHR33116:SF86">
    <property type="entry name" value="REVERSE TRANSCRIPTASE DOMAIN-CONTAINING PROTEIN"/>
    <property type="match status" value="1"/>
</dbReference>
<organism evidence="1 2">
    <name type="scientific">Dipteronia sinensis</name>
    <dbReference type="NCBI Taxonomy" id="43782"/>
    <lineage>
        <taxon>Eukaryota</taxon>
        <taxon>Viridiplantae</taxon>
        <taxon>Streptophyta</taxon>
        <taxon>Embryophyta</taxon>
        <taxon>Tracheophyta</taxon>
        <taxon>Spermatophyta</taxon>
        <taxon>Magnoliopsida</taxon>
        <taxon>eudicotyledons</taxon>
        <taxon>Gunneridae</taxon>
        <taxon>Pentapetalae</taxon>
        <taxon>rosids</taxon>
        <taxon>malvids</taxon>
        <taxon>Sapindales</taxon>
        <taxon>Sapindaceae</taxon>
        <taxon>Hippocastanoideae</taxon>
        <taxon>Acereae</taxon>
        <taxon>Dipteronia</taxon>
    </lineage>
</organism>
<evidence type="ECO:0008006" key="3">
    <source>
        <dbReference type="Google" id="ProtNLM"/>
    </source>
</evidence>